<dbReference type="PROSITE" id="PS50011">
    <property type="entry name" value="PROTEIN_KINASE_DOM"/>
    <property type="match status" value="1"/>
</dbReference>
<feature type="compositionally biased region" description="Basic and acidic residues" evidence="11">
    <location>
        <begin position="8"/>
        <end position="19"/>
    </location>
</feature>
<dbReference type="Proteomes" id="UP000218209">
    <property type="component" value="Unassembled WGS sequence"/>
</dbReference>
<dbReference type="PROSITE" id="PS50003">
    <property type="entry name" value="PH_DOMAIN"/>
    <property type="match status" value="1"/>
</dbReference>
<dbReference type="OrthoDB" id="40902at2759"/>
<reference evidence="14 15" key="1">
    <citation type="submission" date="2017-03" db="EMBL/GenBank/DDBJ databases">
        <title>WGS assembly of Porphyra umbilicalis.</title>
        <authorList>
            <person name="Brawley S.H."/>
            <person name="Blouin N.A."/>
            <person name="Ficko-Blean E."/>
            <person name="Wheeler G.L."/>
            <person name="Lohr M."/>
            <person name="Goodson H.V."/>
            <person name="Jenkins J.W."/>
            <person name="Blaby-Haas C.E."/>
            <person name="Helliwell K.E."/>
            <person name="Chan C."/>
            <person name="Marriage T."/>
            <person name="Bhattacharya D."/>
            <person name="Klein A.S."/>
            <person name="Badis Y."/>
            <person name="Brodie J."/>
            <person name="Cao Y."/>
            <person name="Collen J."/>
            <person name="Dittami S.M."/>
            <person name="Gachon C.M."/>
            <person name="Green B.R."/>
            <person name="Karpowicz S."/>
            <person name="Kim J.W."/>
            <person name="Kudahl U."/>
            <person name="Lin S."/>
            <person name="Michel G."/>
            <person name="Mittag M."/>
            <person name="Olson B.J."/>
            <person name="Pangilinan J."/>
            <person name="Peng Y."/>
            <person name="Qiu H."/>
            <person name="Shu S."/>
            <person name="Singer J.T."/>
            <person name="Smith A.G."/>
            <person name="Sprecher B.N."/>
            <person name="Wagner V."/>
            <person name="Wang W."/>
            <person name="Wang Z.-Y."/>
            <person name="Yan J."/>
            <person name="Yarish C."/>
            <person name="Zoeuner-Riek S."/>
            <person name="Zhuang Y."/>
            <person name="Zou Y."/>
            <person name="Lindquist E.A."/>
            <person name="Grimwood J."/>
            <person name="Barry K."/>
            <person name="Rokhsar D.S."/>
            <person name="Schmutz J."/>
            <person name="Stiller J.W."/>
            <person name="Grossman A.R."/>
            <person name="Prochnik S.E."/>
        </authorList>
    </citation>
    <scope>NUCLEOTIDE SEQUENCE [LARGE SCALE GENOMIC DNA]</scope>
    <source>
        <strain evidence="14">4086291</strain>
    </source>
</reference>
<dbReference type="FunFam" id="3.30.200.20:FF:000042">
    <property type="entry name" value="Aurora kinase A"/>
    <property type="match status" value="1"/>
</dbReference>
<dbReference type="Gene3D" id="2.30.29.30">
    <property type="entry name" value="Pleckstrin-homology domain (PH domain)/Phosphotyrosine-binding domain (PTB)"/>
    <property type="match status" value="1"/>
</dbReference>
<evidence type="ECO:0000256" key="9">
    <source>
        <dbReference type="PROSITE-ProRule" id="PRU10141"/>
    </source>
</evidence>
<dbReference type="CDD" id="cd05117">
    <property type="entry name" value="STKc_CAMK"/>
    <property type="match status" value="1"/>
</dbReference>
<evidence type="ECO:0000256" key="7">
    <source>
        <dbReference type="PIRSR" id="PIRSR630616-2"/>
    </source>
</evidence>
<evidence type="ECO:0000256" key="8">
    <source>
        <dbReference type="PIRSR" id="PIRSR630616-3"/>
    </source>
</evidence>
<dbReference type="SUPFAM" id="SSF50729">
    <property type="entry name" value="PH domain-like"/>
    <property type="match status" value="1"/>
</dbReference>
<dbReference type="SMART" id="SM00220">
    <property type="entry name" value="S_TKc"/>
    <property type="match status" value="1"/>
</dbReference>
<feature type="domain" description="PH" evidence="12">
    <location>
        <begin position="33"/>
        <end position="154"/>
    </location>
</feature>
<organism evidence="14 15">
    <name type="scientific">Porphyra umbilicalis</name>
    <name type="common">Purple laver</name>
    <name type="synonym">Red alga</name>
    <dbReference type="NCBI Taxonomy" id="2786"/>
    <lineage>
        <taxon>Eukaryota</taxon>
        <taxon>Rhodophyta</taxon>
        <taxon>Bangiophyceae</taxon>
        <taxon>Bangiales</taxon>
        <taxon>Bangiaceae</taxon>
        <taxon>Porphyra</taxon>
    </lineage>
</organism>
<dbReference type="InterPro" id="IPR001849">
    <property type="entry name" value="PH_domain"/>
</dbReference>
<dbReference type="InterPro" id="IPR008271">
    <property type="entry name" value="Ser/Thr_kinase_AS"/>
</dbReference>
<dbReference type="SUPFAM" id="SSF56112">
    <property type="entry name" value="Protein kinase-like (PK-like)"/>
    <property type="match status" value="1"/>
</dbReference>
<feature type="region of interest" description="Disordered" evidence="11">
    <location>
        <begin position="1"/>
        <end position="36"/>
    </location>
</feature>
<dbReference type="PANTHER" id="PTHR24350">
    <property type="entry name" value="SERINE/THREONINE-PROTEIN KINASE IAL-RELATED"/>
    <property type="match status" value="1"/>
</dbReference>
<evidence type="ECO:0000259" key="13">
    <source>
        <dbReference type="PROSITE" id="PS50011"/>
    </source>
</evidence>
<dbReference type="InterPro" id="IPR030616">
    <property type="entry name" value="Aur-like"/>
</dbReference>
<dbReference type="GO" id="GO:0004674">
    <property type="term" value="F:protein serine/threonine kinase activity"/>
    <property type="evidence" value="ECO:0007669"/>
    <property type="project" value="UniProtKB-KW"/>
</dbReference>
<dbReference type="InterPro" id="IPR011993">
    <property type="entry name" value="PH-like_dom_sf"/>
</dbReference>
<sequence>MSSAARPSSERRGSVEGRRNGAGSPPTMRYSSTSKKSGMLLKRGKFLHRDGVFLLHKKSRYLVLEGPKLSCYKKDDAAALCFFFRPLQCRPPLDTPQKDDEYPEYEVTLPQATIESDPSTLEIVIILPHRTENYFAENVADFNEWLELLKQASRSTIRDHYALVAVLGEGHFGRVYLGKDRQTFERFAVKVLRKSTTKTRSHLHIQRELEILRRVNHPNIVRLYDLFVDDQKLYFVLEYMSGGALFDLLAEHKTFSEELASSMVRDILRGLAYLHAHNIVHRDLKPDNILCSSSEWPFQVKLADFGLSNMLDEVDDSLQSKVGTPLYCSPELLMASSYNEKIDCWAAGILMYELLTGTRPFNHPDSKTVINMIVEGNIRYPEHLWSGISVEAMHLVKCLLKRNPEERLSADEALRHPWIINRSNPEPIRNDLTRLRTPRMPIAPLDAGVTDEEIQRVNEMRSRRSAR</sequence>
<feature type="active site" description="Proton acceptor" evidence="6">
    <location>
        <position position="283"/>
    </location>
</feature>
<dbReference type="AlphaFoldDB" id="A0A1X6NVF3"/>
<evidence type="ECO:0000313" key="15">
    <source>
        <dbReference type="Proteomes" id="UP000218209"/>
    </source>
</evidence>
<dbReference type="PROSITE" id="PS00108">
    <property type="entry name" value="PROTEIN_KINASE_ST"/>
    <property type="match status" value="1"/>
</dbReference>
<feature type="domain" description="Protein kinase" evidence="13">
    <location>
        <begin position="161"/>
        <end position="419"/>
    </location>
</feature>
<dbReference type="SMART" id="SM00233">
    <property type="entry name" value="PH"/>
    <property type="match status" value="1"/>
</dbReference>
<dbReference type="GO" id="GO:0005524">
    <property type="term" value="F:ATP binding"/>
    <property type="evidence" value="ECO:0007669"/>
    <property type="project" value="UniProtKB-UniRule"/>
</dbReference>
<evidence type="ECO:0000256" key="11">
    <source>
        <dbReference type="SAM" id="MobiDB-lite"/>
    </source>
</evidence>
<protein>
    <recommendedName>
        <fullName evidence="16">Protein kinase domain-containing protein</fullName>
    </recommendedName>
</protein>
<dbReference type="PROSITE" id="PS00107">
    <property type="entry name" value="PROTEIN_KINASE_ATP"/>
    <property type="match status" value="1"/>
</dbReference>
<evidence type="ECO:0000313" key="14">
    <source>
        <dbReference type="EMBL" id="OSX72591.1"/>
    </source>
</evidence>
<comment type="similarity">
    <text evidence="10">Belongs to the protein kinase superfamily.</text>
</comment>
<evidence type="ECO:0000256" key="3">
    <source>
        <dbReference type="ARBA" id="ARBA00022741"/>
    </source>
</evidence>
<accession>A0A1X6NVF3</accession>
<evidence type="ECO:0008006" key="16">
    <source>
        <dbReference type="Google" id="ProtNLM"/>
    </source>
</evidence>
<dbReference type="Pfam" id="PF00069">
    <property type="entry name" value="Pkinase"/>
    <property type="match status" value="1"/>
</dbReference>
<keyword evidence="5 7" id="KW-0067">ATP-binding</keyword>
<dbReference type="InterPro" id="IPR017441">
    <property type="entry name" value="Protein_kinase_ATP_BS"/>
</dbReference>
<dbReference type="InterPro" id="IPR000719">
    <property type="entry name" value="Prot_kinase_dom"/>
</dbReference>
<evidence type="ECO:0000256" key="2">
    <source>
        <dbReference type="ARBA" id="ARBA00022679"/>
    </source>
</evidence>
<evidence type="ECO:0000256" key="5">
    <source>
        <dbReference type="ARBA" id="ARBA00022840"/>
    </source>
</evidence>
<feature type="binding site" evidence="7">
    <location>
        <position position="304"/>
    </location>
    <ligand>
        <name>ATP</name>
        <dbReference type="ChEBI" id="CHEBI:30616"/>
    </ligand>
</feature>
<feature type="cross-link" description="Glycyl lysine isopeptide (Lys-Gly) (interchain with G-Cter in SUMO2)" evidence="8">
    <location>
        <position position="285"/>
    </location>
</feature>
<evidence type="ECO:0000256" key="4">
    <source>
        <dbReference type="ARBA" id="ARBA00022777"/>
    </source>
</evidence>
<feature type="binding site" evidence="7 9">
    <location>
        <position position="190"/>
    </location>
    <ligand>
        <name>ATP</name>
        <dbReference type="ChEBI" id="CHEBI:30616"/>
    </ligand>
</feature>
<dbReference type="EMBL" id="KV919051">
    <property type="protein sequence ID" value="OSX72591.1"/>
    <property type="molecule type" value="Genomic_DNA"/>
</dbReference>
<dbReference type="InterPro" id="IPR011009">
    <property type="entry name" value="Kinase-like_dom_sf"/>
</dbReference>
<keyword evidence="15" id="KW-1185">Reference proteome</keyword>
<evidence type="ECO:0000259" key="12">
    <source>
        <dbReference type="PROSITE" id="PS50003"/>
    </source>
</evidence>
<dbReference type="Gene3D" id="1.10.510.10">
    <property type="entry name" value="Transferase(Phosphotransferase) domain 1"/>
    <property type="match status" value="1"/>
</dbReference>
<keyword evidence="3 7" id="KW-0547">Nucleotide-binding</keyword>
<keyword evidence="4" id="KW-0418">Kinase</keyword>
<evidence type="ECO:0000256" key="1">
    <source>
        <dbReference type="ARBA" id="ARBA00022527"/>
    </source>
</evidence>
<proteinExistence type="inferred from homology"/>
<name>A0A1X6NVF3_PORUM</name>
<dbReference type="FunFam" id="1.10.510.10:FF:000571">
    <property type="entry name" value="Maternal embryonic leucine zipper kinase"/>
    <property type="match status" value="1"/>
</dbReference>
<gene>
    <name evidence="14" type="ORF">BU14_0422s0024</name>
</gene>
<evidence type="ECO:0000256" key="10">
    <source>
        <dbReference type="RuleBase" id="RU000304"/>
    </source>
</evidence>
<keyword evidence="1 10" id="KW-0723">Serine/threonine-protein kinase</keyword>
<evidence type="ECO:0000256" key="6">
    <source>
        <dbReference type="PIRSR" id="PIRSR630616-1"/>
    </source>
</evidence>
<keyword evidence="2" id="KW-0808">Transferase</keyword>